<protein>
    <submittedName>
        <fullName evidence="1">Uncharacterized protein</fullName>
    </submittedName>
</protein>
<dbReference type="AlphaFoldDB" id="A0A8S9Q4E7"/>
<evidence type="ECO:0000313" key="2">
    <source>
        <dbReference type="Proteomes" id="UP000712600"/>
    </source>
</evidence>
<sequence length="150" mass="16324">MFSIEIREEQPVDLWRSGEARGKIFGGSFTATTRDSVGTLLHLGSTTLCGGAMTGGVNQRTADNGHALRFPETSRRKAPHRRSCQPEAWALVGIVVKQYIPAPAAVSTVKSSGTTPHLWMQLLLFRSCCRSQDPIFQSGHVLVFGLGSRL</sequence>
<reference evidence="1" key="1">
    <citation type="submission" date="2019-12" db="EMBL/GenBank/DDBJ databases">
        <title>Genome sequencing and annotation of Brassica cretica.</title>
        <authorList>
            <person name="Studholme D.J."/>
            <person name="Sarris P."/>
        </authorList>
    </citation>
    <scope>NUCLEOTIDE SEQUENCE</scope>
    <source>
        <strain evidence="1">PFS-109/04</strain>
        <tissue evidence="1">Leaf</tissue>
    </source>
</reference>
<accession>A0A8S9Q4E7</accession>
<gene>
    <name evidence="1" type="ORF">F2Q69_00049367</name>
</gene>
<organism evidence="1 2">
    <name type="scientific">Brassica cretica</name>
    <name type="common">Mustard</name>
    <dbReference type="NCBI Taxonomy" id="69181"/>
    <lineage>
        <taxon>Eukaryota</taxon>
        <taxon>Viridiplantae</taxon>
        <taxon>Streptophyta</taxon>
        <taxon>Embryophyta</taxon>
        <taxon>Tracheophyta</taxon>
        <taxon>Spermatophyta</taxon>
        <taxon>Magnoliopsida</taxon>
        <taxon>eudicotyledons</taxon>
        <taxon>Gunneridae</taxon>
        <taxon>Pentapetalae</taxon>
        <taxon>rosids</taxon>
        <taxon>malvids</taxon>
        <taxon>Brassicales</taxon>
        <taxon>Brassicaceae</taxon>
        <taxon>Brassiceae</taxon>
        <taxon>Brassica</taxon>
    </lineage>
</organism>
<evidence type="ECO:0000313" key="1">
    <source>
        <dbReference type="EMBL" id="KAF3526901.1"/>
    </source>
</evidence>
<name>A0A8S9Q4E7_BRACR</name>
<dbReference type="EMBL" id="QGKX02001347">
    <property type="protein sequence ID" value="KAF3526901.1"/>
    <property type="molecule type" value="Genomic_DNA"/>
</dbReference>
<dbReference type="Proteomes" id="UP000712600">
    <property type="component" value="Unassembled WGS sequence"/>
</dbReference>
<comment type="caution">
    <text evidence="1">The sequence shown here is derived from an EMBL/GenBank/DDBJ whole genome shotgun (WGS) entry which is preliminary data.</text>
</comment>
<proteinExistence type="predicted"/>